<keyword evidence="11" id="KW-1185">Reference proteome</keyword>
<dbReference type="RefSeq" id="WP_237871824.1">
    <property type="nucleotide sequence ID" value="NZ_JAKLTR010000006.1"/>
</dbReference>
<dbReference type="GO" id="GO:0005840">
    <property type="term" value="C:ribosome"/>
    <property type="evidence" value="ECO:0007669"/>
    <property type="project" value="UniProtKB-KW"/>
</dbReference>
<dbReference type="Gene3D" id="3.90.1170.10">
    <property type="entry name" value="Ribosomal protein L10e/L16"/>
    <property type="match status" value="1"/>
</dbReference>
<keyword evidence="4 6" id="KW-0687">Ribonucleoprotein</keyword>
<dbReference type="PRINTS" id="PR00060">
    <property type="entry name" value="RIBOSOMALL16"/>
</dbReference>
<keyword evidence="6 8" id="KW-0694">RNA-binding</keyword>
<evidence type="ECO:0000256" key="9">
    <source>
        <dbReference type="SAM" id="MobiDB-lite"/>
    </source>
</evidence>
<dbReference type="HAMAP" id="MF_01342">
    <property type="entry name" value="Ribosomal_uL16"/>
    <property type="match status" value="1"/>
</dbReference>
<reference evidence="10" key="1">
    <citation type="submission" date="2022-01" db="EMBL/GenBank/DDBJ databases">
        <authorList>
            <person name="Jo J.-H."/>
            <person name="Im W.-T."/>
        </authorList>
    </citation>
    <scope>NUCLEOTIDE SEQUENCE</scope>
    <source>
        <strain evidence="10">NA20</strain>
    </source>
</reference>
<dbReference type="CDD" id="cd01433">
    <property type="entry name" value="Ribosomal_L16_L10e"/>
    <property type="match status" value="1"/>
</dbReference>
<keyword evidence="6 8" id="KW-0820">tRNA-binding</keyword>
<comment type="caution">
    <text evidence="10">The sequence shown here is derived from an EMBL/GenBank/DDBJ whole genome shotgun (WGS) entry which is preliminary data.</text>
</comment>
<evidence type="ECO:0000256" key="3">
    <source>
        <dbReference type="ARBA" id="ARBA00022980"/>
    </source>
</evidence>
<dbReference type="EMBL" id="JAKLTR010000006">
    <property type="protein sequence ID" value="MCG2614941.1"/>
    <property type="molecule type" value="Genomic_DNA"/>
</dbReference>
<dbReference type="PANTHER" id="PTHR12220">
    <property type="entry name" value="50S/60S RIBOSOMAL PROTEIN L16"/>
    <property type="match status" value="1"/>
</dbReference>
<dbReference type="InterPro" id="IPR000114">
    <property type="entry name" value="Ribosomal_uL16_bact-type"/>
</dbReference>
<protein>
    <recommendedName>
        <fullName evidence="5 6">Large ribosomal subunit protein uL16</fullName>
    </recommendedName>
</protein>
<evidence type="ECO:0000256" key="2">
    <source>
        <dbReference type="ARBA" id="ARBA00022730"/>
    </source>
</evidence>
<dbReference type="PANTHER" id="PTHR12220:SF13">
    <property type="entry name" value="LARGE RIBOSOMAL SUBUNIT PROTEIN UL16M"/>
    <property type="match status" value="1"/>
</dbReference>
<dbReference type="PROSITE" id="PS00701">
    <property type="entry name" value="RIBOSOMAL_L16_2"/>
    <property type="match status" value="1"/>
</dbReference>
<dbReference type="InterPro" id="IPR020798">
    <property type="entry name" value="Ribosomal_uL16_CS"/>
</dbReference>
<proteinExistence type="inferred from homology"/>
<dbReference type="Pfam" id="PF00252">
    <property type="entry name" value="Ribosomal_L16"/>
    <property type="match status" value="1"/>
</dbReference>
<dbReference type="Proteomes" id="UP001165367">
    <property type="component" value="Unassembled WGS sequence"/>
</dbReference>
<evidence type="ECO:0000313" key="10">
    <source>
        <dbReference type="EMBL" id="MCG2614941.1"/>
    </source>
</evidence>
<evidence type="ECO:0000313" key="11">
    <source>
        <dbReference type="Proteomes" id="UP001165367"/>
    </source>
</evidence>
<evidence type="ECO:0000256" key="8">
    <source>
        <dbReference type="RuleBase" id="RU004414"/>
    </source>
</evidence>
<keyword evidence="2 6" id="KW-0699">rRNA-binding</keyword>
<evidence type="ECO:0000256" key="4">
    <source>
        <dbReference type="ARBA" id="ARBA00023274"/>
    </source>
</evidence>
<evidence type="ECO:0000256" key="5">
    <source>
        <dbReference type="ARBA" id="ARBA00035198"/>
    </source>
</evidence>
<comment type="subunit">
    <text evidence="6 8">Part of the 50S ribosomal subunit.</text>
</comment>
<sequence>MLQPKRTKHRKMQKGRMKGDAKRGTTISFGSYALKALDQHWITDRQIEAARQALTREMKREGNVWIRIFPDKPITRKPLEVRMGKGKGNLEFWAAVVKPGRIIFEIDGVSEEVARASLGLAAGKLPIKTKFVTRRDLVTA</sequence>
<name>A0ABS9KRJ0_9BACT</name>
<comment type="similarity">
    <text evidence="1 6 7">Belongs to the universal ribosomal protein uL16 family.</text>
</comment>
<dbReference type="InterPro" id="IPR047873">
    <property type="entry name" value="Ribosomal_uL16"/>
</dbReference>
<dbReference type="NCBIfam" id="TIGR01164">
    <property type="entry name" value="rplP_bact"/>
    <property type="match status" value="1"/>
</dbReference>
<feature type="region of interest" description="Disordered" evidence="9">
    <location>
        <begin position="1"/>
        <end position="22"/>
    </location>
</feature>
<dbReference type="InterPro" id="IPR016180">
    <property type="entry name" value="Ribosomal_uL16_dom"/>
</dbReference>
<keyword evidence="3 6" id="KW-0689">Ribosomal protein</keyword>
<comment type="function">
    <text evidence="6 8">Binds 23S rRNA and is also seen to make contacts with the A and possibly P site tRNAs.</text>
</comment>
<evidence type="ECO:0000256" key="1">
    <source>
        <dbReference type="ARBA" id="ARBA00008931"/>
    </source>
</evidence>
<organism evidence="10 11">
    <name type="scientific">Terrimonas ginsenosidimutans</name>
    <dbReference type="NCBI Taxonomy" id="2908004"/>
    <lineage>
        <taxon>Bacteria</taxon>
        <taxon>Pseudomonadati</taxon>
        <taxon>Bacteroidota</taxon>
        <taxon>Chitinophagia</taxon>
        <taxon>Chitinophagales</taxon>
        <taxon>Chitinophagaceae</taxon>
        <taxon>Terrimonas</taxon>
    </lineage>
</organism>
<gene>
    <name evidence="6 10" type="primary">rplP</name>
    <name evidence="10" type="ORF">LZZ85_11640</name>
</gene>
<dbReference type="SUPFAM" id="SSF54686">
    <property type="entry name" value="Ribosomal protein L16p/L10e"/>
    <property type="match status" value="1"/>
</dbReference>
<accession>A0ABS9KRJ0</accession>
<dbReference type="InterPro" id="IPR036920">
    <property type="entry name" value="Ribosomal_uL16_sf"/>
</dbReference>
<evidence type="ECO:0000256" key="6">
    <source>
        <dbReference type="HAMAP-Rule" id="MF_01342"/>
    </source>
</evidence>
<evidence type="ECO:0000256" key="7">
    <source>
        <dbReference type="RuleBase" id="RU004413"/>
    </source>
</evidence>
<feature type="compositionally biased region" description="Basic residues" evidence="9">
    <location>
        <begin position="1"/>
        <end position="16"/>
    </location>
</feature>